<proteinExistence type="inferred from homology"/>
<dbReference type="PROSITE" id="PS50164">
    <property type="entry name" value="GIY_YIG"/>
    <property type="match status" value="1"/>
</dbReference>
<dbReference type="AlphaFoldDB" id="A0A401UAK0"/>
<gene>
    <name evidence="3" type="ORF">SanaruYs_21500</name>
</gene>
<dbReference type="CDD" id="cd10449">
    <property type="entry name" value="GIY-YIG_SLX1_like"/>
    <property type="match status" value="1"/>
</dbReference>
<dbReference type="RefSeq" id="WP_127122553.1">
    <property type="nucleotide sequence ID" value="NZ_BHXQ01000003.1"/>
</dbReference>
<sequence length="86" mass="10697">MISYVYIIESESSGKWYYGFTEDLDQRIKDHQSNRSKYTRFKGPWKLIFKREFLDKTGALRFEKHLKTIRNKEFIKEKFKDYFIFH</sequence>
<dbReference type="PANTHER" id="PTHR34477:SF1">
    <property type="entry name" value="UPF0213 PROTEIN YHBQ"/>
    <property type="match status" value="1"/>
</dbReference>
<evidence type="ECO:0000259" key="2">
    <source>
        <dbReference type="PROSITE" id="PS50164"/>
    </source>
</evidence>
<protein>
    <submittedName>
        <fullName evidence="3">Excinuclease ABC subunit C</fullName>
    </submittedName>
</protein>
<name>A0A401UAK0_9BACT</name>
<feature type="domain" description="GIY-YIG" evidence="2">
    <location>
        <begin position="1"/>
        <end position="76"/>
    </location>
</feature>
<evidence type="ECO:0000256" key="1">
    <source>
        <dbReference type="ARBA" id="ARBA00007435"/>
    </source>
</evidence>
<comment type="similarity">
    <text evidence="1">Belongs to the UPF0213 family.</text>
</comment>
<evidence type="ECO:0000313" key="3">
    <source>
        <dbReference type="EMBL" id="GCC51919.1"/>
    </source>
</evidence>
<organism evidence="3 4">
    <name type="scientific">Chryseotalea sanaruensis</name>
    <dbReference type="NCBI Taxonomy" id="2482724"/>
    <lineage>
        <taxon>Bacteria</taxon>
        <taxon>Pseudomonadati</taxon>
        <taxon>Bacteroidota</taxon>
        <taxon>Cytophagia</taxon>
        <taxon>Cytophagales</taxon>
        <taxon>Chryseotaleaceae</taxon>
        <taxon>Chryseotalea</taxon>
    </lineage>
</organism>
<keyword evidence="4" id="KW-1185">Reference proteome</keyword>
<dbReference type="InterPro" id="IPR050190">
    <property type="entry name" value="UPF0213_domain"/>
</dbReference>
<dbReference type="PANTHER" id="PTHR34477">
    <property type="entry name" value="UPF0213 PROTEIN YHBQ"/>
    <property type="match status" value="1"/>
</dbReference>
<accession>A0A401UAK0</accession>
<dbReference type="Pfam" id="PF01541">
    <property type="entry name" value="GIY-YIG"/>
    <property type="match status" value="1"/>
</dbReference>
<dbReference type="OrthoDB" id="1495241at2"/>
<dbReference type="InterPro" id="IPR000305">
    <property type="entry name" value="GIY-YIG_endonuc"/>
</dbReference>
<dbReference type="EMBL" id="BHXQ01000003">
    <property type="protein sequence ID" value="GCC51919.1"/>
    <property type="molecule type" value="Genomic_DNA"/>
</dbReference>
<dbReference type="InterPro" id="IPR035901">
    <property type="entry name" value="GIY-YIG_endonuc_sf"/>
</dbReference>
<comment type="caution">
    <text evidence="3">The sequence shown here is derived from an EMBL/GenBank/DDBJ whole genome shotgun (WGS) entry which is preliminary data.</text>
</comment>
<evidence type="ECO:0000313" key="4">
    <source>
        <dbReference type="Proteomes" id="UP000288227"/>
    </source>
</evidence>
<dbReference type="SUPFAM" id="SSF82771">
    <property type="entry name" value="GIY-YIG endonuclease"/>
    <property type="match status" value="1"/>
</dbReference>
<dbReference type="Proteomes" id="UP000288227">
    <property type="component" value="Unassembled WGS sequence"/>
</dbReference>
<reference evidence="3 4" key="1">
    <citation type="submission" date="2018-11" db="EMBL/GenBank/DDBJ databases">
        <title>Chryseotalea sanarue gen. nov., sp., nov., a member of the family Cytophagaceae, isolated from a brackish lake in Hamamatsu Japan.</title>
        <authorList>
            <person name="Maejima Y."/>
            <person name="Iino T."/>
            <person name="Muraguchi Y."/>
            <person name="Fukuda K."/>
            <person name="Ohkuma M."/>
            <person name="Moriuchi R."/>
            <person name="Dohra H."/>
            <person name="Kimbara K."/>
            <person name="Shintani M."/>
        </authorList>
    </citation>
    <scope>NUCLEOTIDE SEQUENCE [LARGE SCALE GENOMIC DNA]</scope>
    <source>
        <strain evidence="3 4">Ys</strain>
    </source>
</reference>
<dbReference type="Gene3D" id="3.40.1440.10">
    <property type="entry name" value="GIY-YIG endonuclease"/>
    <property type="match status" value="1"/>
</dbReference>